<accession>Q3ST57</accession>
<dbReference type="Proteomes" id="UP000002531">
    <property type="component" value="Chromosome"/>
</dbReference>
<gene>
    <name evidence="2" type="ordered locus">Nwi_1273</name>
</gene>
<dbReference type="RefSeq" id="WP_011314562.1">
    <property type="nucleotide sequence ID" value="NC_007406.1"/>
</dbReference>
<sequence length="406" mass="44462">MVDIANTAPARRSLMNEFVASPPRTLHRAAALASLDPDQWRSLADRAVEPNGYYLADWELALDATARGRTHASALTARSDFSSGETGAETLIGLIPAISAWRAYRIPLPLLVSADPYGTLCTPLLDRDRTDQAAATLLREARALGQRALILRNVTLDGAAVKAFTAALEPDGLQPHRLHGHARACLDATRDPEELLREALGAKKLKELRRQRNRLAEHGEVSFQVARAAAEVATALETFLALEASGWKAQRGTALIQHDGDAAFIRRAAPALAERGQCEIVTLRAGPTPVAAAIVLRHQDRAFYFKLGVDERFAKFSPGVQLTLDLTRHLCADPAITMADSTADPGHPMIDPIWRGRLVIGDVLIPLRRRDPVVSLARAAITLRKLVREPMRRAVHILRERQEKKA</sequence>
<dbReference type="Gene3D" id="3.40.630.30">
    <property type="match status" value="1"/>
</dbReference>
<dbReference type="InterPro" id="IPR038740">
    <property type="entry name" value="BioF2-like_GNAT_dom"/>
</dbReference>
<dbReference type="Pfam" id="PF13480">
    <property type="entry name" value="Acetyltransf_6"/>
    <property type="match status" value="1"/>
</dbReference>
<dbReference type="EMBL" id="CP000115">
    <property type="protein sequence ID" value="ABA04534.1"/>
    <property type="molecule type" value="Genomic_DNA"/>
</dbReference>
<evidence type="ECO:0000313" key="3">
    <source>
        <dbReference type="Proteomes" id="UP000002531"/>
    </source>
</evidence>
<name>Q3ST57_NITWN</name>
<dbReference type="SUPFAM" id="SSF55729">
    <property type="entry name" value="Acyl-CoA N-acyltransferases (Nat)"/>
    <property type="match status" value="1"/>
</dbReference>
<keyword evidence="3" id="KW-1185">Reference proteome</keyword>
<proteinExistence type="predicted"/>
<dbReference type="HOGENOM" id="CLU_051159_1_0_5"/>
<dbReference type="OrthoDB" id="213519at2"/>
<dbReference type="InterPro" id="IPR016181">
    <property type="entry name" value="Acyl_CoA_acyltransferase"/>
</dbReference>
<dbReference type="KEGG" id="nwi:Nwi_1273"/>
<protein>
    <recommendedName>
        <fullName evidence="1">BioF2-like acetyltransferase domain-containing protein</fullName>
    </recommendedName>
</protein>
<evidence type="ECO:0000313" key="2">
    <source>
        <dbReference type="EMBL" id="ABA04534.1"/>
    </source>
</evidence>
<dbReference type="STRING" id="323098.Nwi_1273"/>
<dbReference type="AlphaFoldDB" id="Q3ST57"/>
<evidence type="ECO:0000259" key="1">
    <source>
        <dbReference type="Pfam" id="PF13480"/>
    </source>
</evidence>
<reference evidence="2 3" key="1">
    <citation type="journal article" date="2006" name="Appl. Environ. Microbiol.">
        <title>Genome sequence of the chemolithoautotrophic nitrite-oxidizing bacterium Nitrobacter winogradskyi Nb-255.</title>
        <authorList>
            <person name="Starkenburg S.R."/>
            <person name="Chain P.S."/>
            <person name="Sayavedra-Soto L.A."/>
            <person name="Hauser L."/>
            <person name="Land M.L."/>
            <person name="Larimer F.W."/>
            <person name="Malfatti S.A."/>
            <person name="Klotz M.G."/>
            <person name="Bottomley P.J."/>
            <person name="Arp D.J."/>
            <person name="Hickey W.J."/>
        </authorList>
    </citation>
    <scope>NUCLEOTIDE SEQUENCE [LARGE SCALE GENOMIC DNA]</scope>
    <source>
        <strain evidence="3">ATCC 25391 / DSM 10237 / CIP 104748 / NCIMB 11846 / Nb-255</strain>
    </source>
</reference>
<organism evidence="2 3">
    <name type="scientific">Nitrobacter winogradskyi (strain ATCC 25391 / DSM 10237 / CIP 104748 / NCIMB 11846 / Nb-255)</name>
    <dbReference type="NCBI Taxonomy" id="323098"/>
    <lineage>
        <taxon>Bacteria</taxon>
        <taxon>Pseudomonadati</taxon>
        <taxon>Pseudomonadota</taxon>
        <taxon>Alphaproteobacteria</taxon>
        <taxon>Hyphomicrobiales</taxon>
        <taxon>Nitrobacteraceae</taxon>
        <taxon>Nitrobacter</taxon>
    </lineage>
</organism>
<dbReference type="eggNOG" id="COG5653">
    <property type="taxonomic scope" value="Bacteria"/>
</dbReference>
<feature type="domain" description="BioF2-like acetyltransferase" evidence="1">
    <location>
        <begin position="203"/>
        <end position="334"/>
    </location>
</feature>